<evidence type="ECO:0008006" key="3">
    <source>
        <dbReference type="Google" id="ProtNLM"/>
    </source>
</evidence>
<organism evidence="1 2">
    <name type="scientific">Actibacterium naphthalenivorans</name>
    <dbReference type="NCBI Taxonomy" id="1614693"/>
    <lineage>
        <taxon>Bacteria</taxon>
        <taxon>Pseudomonadati</taxon>
        <taxon>Pseudomonadota</taxon>
        <taxon>Alphaproteobacteria</taxon>
        <taxon>Rhodobacterales</taxon>
        <taxon>Roseobacteraceae</taxon>
        <taxon>Actibacterium</taxon>
    </lineage>
</organism>
<proteinExistence type="predicted"/>
<gene>
    <name evidence="1" type="ORF">GGR17_000132</name>
</gene>
<dbReference type="AlphaFoldDB" id="A0A840C3A2"/>
<comment type="caution">
    <text evidence="1">The sequence shown here is derived from an EMBL/GenBank/DDBJ whole genome shotgun (WGS) entry which is preliminary data.</text>
</comment>
<dbReference type="RefSeq" id="WP_157445531.1">
    <property type="nucleotide sequence ID" value="NZ_JACIEQ010000001.1"/>
</dbReference>
<dbReference type="EMBL" id="JACIEQ010000001">
    <property type="protein sequence ID" value="MBB4020341.1"/>
    <property type="molecule type" value="Genomic_DNA"/>
</dbReference>
<accession>A0A840C3A2</accession>
<protein>
    <recommendedName>
        <fullName evidence="3">Antifreeze protein</fullName>
    </recommendedName>
</protein>
<evidence type="ECO:0000313" key="1">
    <source>
        <dbReference type="EMBL" id="MBB4020341.1"/>
    </source>
</evidence>
<dbReference type="Proteomes" id="UP000585681">
    <property type="component" value="Unassembled WGS sequence"/>
</dbReference>
<keyword evidence="2" id="KW-1185">Reference proteome</keyword>
<reference evidence="1" key="1">
    <citation type="submission" date="2020-08" db="EMBL/GenBank/DDBJ databases">
        <title>Genomic Encyclopedia of Type Strains, Phase IV (KMG-IV): sequencing the most valuable type-strain genomes for metagenomic binning, comparative biology and taxonomic classification.</title>
        <authorList>
            <person name="Goeker M."/>
        </authorList>
    </citation>
    <scope>NUCLEOTIDE SEQUENCE [LARGE SCALE GENOMIC DNA]</scope>
    <source>
        <strain evidence="1">DSM 105040</strain>
    </source>
</reference>
<name>A0A840C3A2_9RHOB</name>
<evidence type="ECO:0000313" key="2">
    <source>
        <dbReference type="Proteomes" id="UP000585681"/>
    </source>
</evidence>
<sequence length="104" mass="11839">MMVNSPSLLDLWRVQLELWHLSIEAQMVVTMRLLGMAGVWSVTSSETERMFGEKLPAFTNAAFAASRSAWKGERPDQILVAAIRPIRGKTYANSRRLSRRGLRY</sequence>